<dbReference type="InterPro" id="IPR016032">
    <property type="entry name" value="Sig_transdc_resp-reg_C-effctor"/>
</dbReference>
<dbReference type="PROSITE" id="PS00622">
    <property type="entry name" value="HTH_LUXR_1"/>
    <property type="match status" value="1"/>
</dbReference>
<keyword evidence="6" id="KW-1185">Reference proteome</keyword>
<name>A0A239AEH9_9PSED</name>
<dbReference type="PRINTS" id="PR00038">
    <property type="entry name" value="HTHLUXR"/>
</dbReference>
<dbReference type="CDD" id="cd06170">
    <property type="entry name" value="LuxR_C_like"/>
    <property type="match status" value="1"/>
</dbReference>
<dbReference type="Gene3D" id="3.30.450.80">
    <property type="entry name" value="Transcription factor LuxR-like, autoinducer-binding domain"/>
    <property type="match status" value="1"/>
</dbReference>
<dbReference type="EMBL" id="FZOL01000001">
    <property type="protein sequence ID" value="SNR93979.1"/>
    <property type="molecule type" value="Genomic_DNA"/>
</dbReference>
<dbReference type="PANTHER" id="PTHR44688">
    <property type="entry name" value="DNA-BINDING TRANSCRIPTIONAL ACTIVATOR DEVR_DOSR"/>
    <property type="match status" value="1"/>
</dbReference>
<feature type="domain" description="HTH luxR-type" evidence="4">
    <location>
        <begin position="155"/>
        <end position="220"/>
    </location>
</feature>
<dbReference type="Gene3D" id="1.10.10.10">
    <property type="entry name" value="Winged helix-like DNA-binding domain superfamily/Winged helix DNA-binding domain"/>
    <property type="match status" value="1"/>
</dbReference>
<evidence type="ECO:0000313" key="5">
    <source>
        <dbReference type="EMBL" id="SNR93979.1"/>
    </source>
</evidence>
<dbReference type="SUPFAM" id="SSF46894">
    <property type="entry name" value="C-terminal effector domain of the bipartite response regulators"/>
    <property type="match status" value="1"/>
</dbReference>
<evidence type="ECO:0000256" key="2">
    <source>
        <dbReference type="ARBA" id="ARBA00023125"/>
    </source>
</evidence>
<dbReference type="Pfam" id="PF00196">
    <property type="entry name" value="GerE"/>
    <property type="match status" value="1"/>
</dbReference>
<evidence type="ECO:0000313" key="6">
    <source>
        <dbReference type="Proteomes" id="UP000198407"/>
    </source>
</evidence>
<accession>A0A239AEH9</accession>
<dbReference type="RefSeq" id="WP_052419391.1">
    <property type="nucleotide sequence ID" value="NZ_FZOL01000001.1"/>
</dbReference>
<proteinExistence type="predicted"/>
<dbReference type="GO" id="GO:0006355">
    <property type="term" value="P:regulation of DNA-templated transcription"/>
    <property type="evidence" value="ECO:0007669"/>
    <property type="project" value="InterPro"/>
</dbReference>
<keyword evidence="3" id="KW-0804">Transcription</keyword>
<dbReference type="InterPro" id="IPR036388">
    <property type="entry name" value="WH-like_DNA-bd_sf"/>
</dbReference>
<dbReference type="Pfam" id="PF03472">
    <property type="entry name" value="Autoind_bind"/>
    <property type="match status" value="1"/>
</dbReference>
<dbReference type="SUPFAM" id="SSF75516">
    <property type="entry name" value="Pheromone-binding domain of LuxR-like quorum-sensing transcription factors"/>
    <property type="match status" value="1"/>
</dbReference>
<organism evidence="5 6">
    <name type="scientific">Pseudomonas japonica</name>
    <dbReference type="NCBI Taxonomy" id="256466"/>
    <lineage>
        <taxon>Bacteria</taxon>
        <taxon>Pseudomonadati</taxon>
        <taxon>Pseudomonadota</taxon>
        <taxon>Gammaproteobacteria</taxon>
        <taxon>Pseudomonadales</taxon>
        <taxon>Pseudomonadaceae</taxon>
        <taxon>Pseudomonas</taxon>
    </lineage>
</organism>
<dbReference type="InterPro" id="IPR005143">
    <property type="entry name" value="TF_LuxR_autoind-bd_dom"/>
</dbReference>
<dbReference type="STRING" id="1215104.GCA_000730585_04093"/>
<keyword evidence="2" id="KW-0238">DNA-binding</keyword>
<dbReference type="AlphaFoldDB" id="A0A239AEH9"/>
<dbReference type="PANTHER" id="PTHR44688:SF16">
    <property type="entry name" value="DNA-BINDING TRANSCRIPTIONAL ACTIVATOR DEVR_DOSR"/>
    <property type="match status" value="1"/>
</dbReference>
<gene>
    <name evidence="5" type="ORF">SAMN05444352_101409</name>
</gene>
<evidence type="ECO:0000256" key="3">
    <source>
        <dbReference type="ARBA" id="ARBA00023163"/>
    </source>
</evidence>
<sequence length="222" mass="25103">MSATPDILQWWLTANSRFDDCRTPEELLAETARQVRSLGFERFAHGRRPRLPFSQARTRFNGNYPADWRNDPGDGINLRPGLLIWDRYGEAPGDLREHGYASGATCIQRDAEGAWQLLCVARRKGPIKSRELLPLKLQLRSLLELLDEHLQRVEGIPPKIILSERETQILRWIADGKCSKGIAGILQLSEHTVNFHIKSILRKFDSPNRVLAAAHAAALGLI</sequence>
<dbReference type="GO" id="GO:0003677">
    <property type="term" value="F:DNA binding"/>
    <property type="evidence" value="ECO:0007669"/>
    <property type="project" value="UniProtKB-KW"/>
</dbReference>
<dbReference type="PROSITE" id="PS50043">
    <property type="entry name" value="HTH_LUXR_2"/>
    <property type="match status" value="1"/>
</dbReference>
<reference evidence="6" key="1">
    <citation type="submission" date="2017-06" db="EMBL/GenBank/DDBJ databases">
        <authorList>
            <person name="Varghese N."/>
            <person name="Submissions S."/>
        </authorList>
    </citation>
    <scope>NUCLEOTIDE SEQUENCE [LARGE SCALE GENOMIC DNA]</scope>
    <source>
        <strain evidence="6">DSM 22348</strain>
    </source>
</reference>
<dbReference type="InterPro" id="IPR000792">
    <property type="entry name" value="Tscrpt_reg_LuxR_C"/>
</dbReference>
<evidence type="ECO:0000256" key="1">
    <source>
        <dbReference type="ARBA" id="ARBA00023015"/>
    </source>
</evidence>
<dbReference type="InterPro" id="IPR036693">
    <property type="entry name" value="TF_LuxR_autoind-bd_dom_sf"/>
</dbReference>
<protein>
    <submittedName>
        <fullName evidence="5">LuxR family transcriptional regulator/LuxR family transcriptional regulator, transcriptional activator of rhlAB and lasB</fullName>
    </submittedName>
</protein>
<dbReference type="SMART" id="SM00421">
    <property type="entry name" value="HTH_LUXR"/>
    <property type="match status" value="1"/>
</dbReference>
<evidence type="ECO:0000259" key="4">
    <source>
        <dbReference type="PROSITE" id="PS50043"/>
    </source>
</evidence>
<keyword evidence="1" id="KW-0805">Transcription regulation</keyword>
<dbReference type="Proteomes" id="UP000198407">
    <property type="component" value="Unassembled WGS sequence"/>
</dbReference>